<accession>A0A815GPS1</accession>
<protein>
    <recommendedName>
        <fullName evidence="3">F-box domain-containing protein</fullName>
    </recommendedName>
</protein>
<dbReference type="EMBL" id="CAJNOR010002791">
    <property type="protein sequence ID" value="CAF1341437.1"/>
    <property type="molecule type" value="Genomic_DNA"/>
</dbReference>
<dbReference type="Proteomes" id="UP000663828">
    <property type="component" value="Unassembled WGS sequence"/>
</dbReference>
<evidence type="ECO:0000313" key="2">
    <source>
        <dbReference type="Proteomes" id="UP000663828"/>
    </source>
</evidence>
<reference evidence="1" key="1">
    <citation type="submission" date="2021-02" db="EMBL/GenBank/DDBJ databases">
        <authorList>
            <person name="Nowell W R."/>
        </authorList>
    </citation>
    <scope>NUCLEOTIDE SEQUENCE</scope>
</reference>
<gene>
    <name evidence="1" type="ORF">XAT740_LOCUS30977</name>
</gene>
<evidence type="ECO:0008006" key="3">
    <source>
        <dbReference type="Google" id="ProtNLM"/>
    </source>
</evidence>
<keyword evidence="2" id="KW-1185">Reference proteome</keyword>
<sequence>MTSFEDLSNEIFYEIFEFLHSYEAFHSFYDVNQRFRNLFINSNHLITVDISSKSESILQRYVNCIIVPYAPRIKSLRLFDSFAHELFLSLSPIIKNFTQLQAITLNKLDNNYVRQIIDQLFSLSTLSSLTIRFANNVGIPPNIYIEIIHLPALKYCQISLNECKLLPCAYTSASSSIEHLVLNESFNLEQLDDLLSYMPKLRRLTIDDFCGFFK</sequence>
<proteinExistence type="predicted"/>
<evidence type="ECO:0000313" key="1">
    <source>
        <dbReference type="EMBL" id="CAF1341437.1"/>
    </source>
</evidence>
<organism evidence="1 2">
    <name type="scientific">Adineta ricciae</name>
    <name type="common">Rotifer</name>
    <dbReference type="NCBI Taxonomy" id="249248"/>
    <lineage>
        <taxon>Eukaryota</taxon>
        <taxon>Metazoa</taxon>
        <taxon>Spiralia</taxon>
        <taxon>Gnathifera</taxon>
        <taxon>Rotifera</taxon>
        <taxon>Eurotatoria</taxon>
        <taxon>Bdelloidea</taxon>
        <taxon>Adinetida</taxon>
        <taxon>Adinetidae</taxon>
        <taxon>Adineta</taxon>
    </lineage>
</organism>
<dbReference type="Gene3D" id="3.80.10.10">
    <property type="entry name" value="Ribonuclease Inhibitor"/>
    <property type="match status" value="1"/>
</dbReference>
<dbReference type="InterPro" id="IPR032675">
    <property type="entry name" value="LRR_dom_sf"/>
</dbReference>
<comment type="caution">
    <text evidence="1">The sequence shown here is derived from an EMBL/GenBank/DDBJ whole genome shotgun (WGS) entry which is preliminary data.</text>
</comment>
<dbReference type="SUPFAM" id="SSF52058">
    <property type="entry name" value="L domain-like"/>
    <property type="match status" value="1"/>
</dbReference>
<name>A0A815GPS1_ADIRI</name>
<dbReference type="AlphaFoldDB" id="A0A815GPS1"/>